<evidence type="ECO:0000313" key="3">
    <source>
        <dbReference type="EMBL" id="SHO81449.1"/>
    </source>
</evidence>
<dbReference type="GO" id="GO:0016757">
    <property type="term" value="F:glycosyltransferase activity"/>
    <property type="evidence" value="ECO:0007669"/>
    <property type="project" value="UniProtKB-KW"/>
</dbReference>
<keyword evidence="3" id="KW-0808">Transferase</keyword>
<dbReference type="EC" id="2.4.1.-" evidence="3"/>
<evidence type="ECO:0000259" key="2">
    <source>
        <dbReference type="Pfam" id="PF09314"/>
    </source>
</evidence>
<feature type="domain" description="Glycosyl transferase family 1" evidence="1">
    <location>
        <begin position="199"/>
        <end position="337"/>
    </location>
</feature>
<accession>A0A1W1EKP4</accession>
<reference evidence="3" key="1">
    <citation type="submission" date="2016-10" db="EMBL/GenBank/DDBJ databases">
        <authorList>
            <person name="de Groot N.N."/>
        </authorList>
    </citation>
    <scope>NUCLEOTIDE SEQUENCE</scope>
</reference>
<name>A0A1W1EKP4_9ZZZZ</name>
<dbReference type="PANTHER" id="PTHR46401:SF8">
    <property type="entry name" value="BLL6006 PROTEIN"/>
    <property type="match status" value="1"/>
</dbReference>
<dbReference type="PANTHER" id="PTHR46401">
    <property type="entry name" value="GLYCOSYLTRANSFERASE WBBK-RELATED"/>
    <property type="match status" value="1"/>
</dbReference>
<proteinExistence type="predicted"/>
<dbReference type="AlphaFoldDB" id="A0A1W1EKP4"/>
<dbReference type="EMBL" id="FRYL01000040">
    <property type="protein sequence ID" value="SHO81449.1"/>
    <property type="molecule type" value="Genomic_DNA"/>
</dbReference>
<evidence type="ECO:0000259" key="1">
    <source>
        <dbReference type="Pfam" id="PF00534"/>
    </source>
</evidence>
<gene>
    <name evidence="3" type="ORF">MNB_SV-15-1304</name>
</gene>
<dbReference type="InterPro" id="IPR015393">
    <property type="entry name" value="DUF1972"/>
</dbReference>
<sequence>MKIALIGSRGIPANYGGFETFVDELSKRLVNDFNHDVIVVCDNEQRELNRGKEVLDGVKLIYSKYSKSKNAILYYYDSITLALHHSDIIYSCGPAGALFGYLVYRQDKILITNPDGLNYKRAKWSKIVQKAFKWFDYFASKNSDLVLCDSYGIEKYIKDEYNPKATAVIEYGAYPNQFIAVENPKVESVLNRYNLIPHKYHLVVSRLEPENHLEMIIKGYKKSSREYPLIIIGNKNKYYNKLKKISNMSILFLGGVYNSDELSIIRANALDYLHGHSVGGTNPSLLEAMASKNITICHDNNFNREVAKDGLFFKNSDELDMILSKIEEQPNRYSNQIDELYKRIVLYYNWGSIAKRYDKLFISMSKND</sequence>
<keyword evidence="3" id="KW-0328">Glycosyltransferase</keyword>
<dbReference type="Pfam" id="PF09314">
    <property type="entry name" value="DUF1972"/>
    <property type="match status" value="1"/>
</dbReference>
<protein>
    <submittedName>
        <fullName evidence="3">Alpha-D-GlcNAc alpha-1,2-L-rhamnosyltransferase</fullName>
        <ecNumber evidence="3">2.4.1.-</ecNumber>
    </submittedName>
</protein>
<dbReference type="SUPFAM" id="SSF53756">
    <property type="entry name" value="UDP-Glycosyltransferase/glycogen phosphorylase"/>
    <property type="match status" value="1"/>
</dbReference>
<dbReference type="Pfam" id="PF00534">
    <property type="entry name" value="Glycos_transf_1"/>
    <property type="match status" value="1"/>
</dbReference>
<feature type="domain" description="DUF1972" evidence="2">
    <location>
        <begin position="3"/>
        <end position="173"/>
    </location>
</feature>
<organism evidence="3">
    <name type="scientific">hydrothermal vent metagenome</name>
    <dbReference type="NCBI Taxonomy" id="652676"/>
    <lineage>
        <taxon>unclassified sequences</taxon>
        <taxon>metagenomes</taxon>
        <taxon>ecological metagenomes</taxon>
    </lineage>
</organism>
<dbReference type="Gene3D" id="3.40.50.2000">
    <property type="entry name" value="Glycogen Phosphorylase B"/>
    <property type="match status" value="2"/>
</dbReference>
<dbReference type="InterPro" id="IPR001296">
    <property type="entry name" value="Glyco_trans_1"/>
</dbReference>